<comment type="caution">
    <text evidence="4">The sequence shown here is derived from an EMBL/GenBank/DDBJ whole genome shotgun (WGS) entry which is preliminary data.</text>
</comment>
<organism evidence="4 5">
    <name type="scientific">Solidesulfovibrio fructosivorans JJ]</name>
    <dbReference type="NCBI Taxonomy" id="596151"/>
    <lineage>
        <taxon>Bacteria</taxon>
        <taxon>Pseudomonadati</taxon>
        <taxon>Thermodesulfobacteriota</taxon>
        <taxon>Desulfovibrionia</taxon>
        <taxon>Desulfovibrionales</taxon>
        <taxon>Desulfovibrionaceae</taxon>
        <taxon>Solidesulfovibrio</taxon>
    </lineage>
</organism>
<dbReference type="eggNOG" id="COG2208">
    <property type="taxonomic scope" value="Bacteria"/>
</dbReference>
<dbReference type="InterPro" id="IPR036457">
    <property type="entry name" value="PPM-type-like_dom_sf"/>
</dbReference>
<dbReference type="Proteomes" id="UP000006250">
    <property type="component" value="Unassembled WGS sequence"/>
</dbReference>
<dbReference type="RefSeq" id="WP_005993563.1">
    <property type="nucleotide sequence ID" value="NZ_AECZ01000012.1"/>
</dbReference>
<dbReference type="EMBL" id="AECZ01000012">
    <property type="protein sequence ID" value="EFL51109.1"/>
    <property type="molecule type" value="Genomic_DNA"/>
</dbReference>
<dbReference type="GO" id="GO:0016020">
    <property type="term" value="C:membrane"/>
    <property type="evidence" value="ECO:0007669"/>
    <property type="project" value="InterPro"/>
</dbReference>
<keyword evidence="2" id="KW-0472">Membrane</keyword>
<feature type="domain" description="HAMP" evidence="3">
    <location>
        <begin position="403"/>
        <end position="455"/>
    </location>
</feature>
<evidence type="ECO:0000313" key="5">
    <source>
        <dbReference type="Proteomes" id="UP000006250"/>
    </source>
</evidence>
<evidence type="ECO:0000313" key="4">
    <source>
        <dbReference type="EMBL" id="EFL51109.1"/>
    </source>
</evidence>
<dbReference type="Gene3D" id="3.30.450.20">
    <property type="entry name" value="PAS domain"/>
    <property type="match status" value="1"/>
</dbReference>
<dbReference type="OrthoDB" id="343514at2"/>
<sequence>MRIRSKFCVFLLVMVVTPLCALGFYAWRQTDRLGHELSERAAMALEVSAGKELRQTADMLGENCADTLDLLQTSLALTANEAARDLREAAWEKPVPPLYLDKDFDAGVVPKATLTEIPGTNVSASYDALAFHLPPGLTREQALPQMQALSDMLPFYRTLFARHKKLMLFGYVGLASGLHCAYPGHGGYPADYDPRRRAWYQNAATSHGITWDIMTDAVTRQVLATMALALRAPSGKVLGVAGLDISMGDLFLESDLSTAWGDAMQSMVVSVSRKTVSGQPELVIVARRDYIQKTKDWTAPVELERIDSPQGDALAAVIADLEAGRSGVQRLEYKGRDTLFAYAPIRDKQLAVALAAPRSVVINDAKRAEHRVLSAIDGLLKDIGWFVLAAVGVVVGIALSASKTVTRPVKELAAAAERLATGDFTAQVPARGSDELGDLGRAFNEMAPQLLERVKLKHDMSLAMEVQQNLLPGRPPTMDGMDVAALSLYCDETGGDYFDFLEFAQDDAAHADIVVGDVTGHGVSAALFMATGRALLRGRAIDRPGPGALLTEVNDLLCQDTQMTGRFITLFFLRLDKTAHELVWCRAGHDPGLLYDPATDSFDQLMGNGIPLGAMADWRYEESRRPWLAPGQVLVLFTDGIHEARNGEDAMYGKERIEEIVRREAHRPASAIVNALVADLKEFKAGAHLEDDVTLVVIKATK</sequence>
<name>E1JWQ5_SOLFR</name>
<dbReference type="Gene3D" id="6.10.340.10">
    <property type="match status" value="1"/>
</dbReference>
<dbReference type="InterPro" id="IPR003660">
    <property type="entry name" value="HAMP_dom"/>
</dbReference>
<reference evidence="4 5" key="1">
    <citation type="submission" date="2010-08" db="EMBL/GenBank/DDBJ databases">
        <title>The draft genome of Desulfovibrio fructosovorans JJ.</title>
        <authorList>
            <consortium name="US DOE Joint Genome Institute (JGI-PGF)"/>
            <person name="Lucas S."/>
            <person name="Copeland A."/>
            <person name="Lapidus A."/>
            <person name="Cheng J.-F."/>
            <person name="Bruce D."/>
            <person name="Goodwin L."/>
            <person name="Pitluck S."/>
            <person name="Land M.L."/>
            <person name="Hauser L."/>
            <person name="Chang Y.-J."/>
            <person name="Jeffries C."/>
            <person name="Wall J.D."/>
            <person name="Stahl D.A."/>
            <person name="Arkin A.P."/>
            <person name="Dehal P."/>
            <person name="Stolyar S.M."/>
            <person name="Hazen T.C."/>
            <person name="Woyke T.J."/>
        </authorList>
    </citation>
    <scope>NUCLEOTIDE SEQUENCE [LARGE SCALE GENOMIC DNA]</scope>
    <source>
        <strain evidence="4 5">JJ</strain>
    </source>
</reference>
<protein>
    <submittedName>
        <fullName evidence="4">Protein serine/threonine phosphatase</fullName>
    </submittedName>
</protein>
<keyword evidence="5" id="KW-1185">Reference proteome</keyword>
<dbReference type="InterPro" id="IPR052016">
    <property type="entry name" value="Bact_Sigma-Reg"/>
</dbReference>
<dbReference type="SUPFAM" id="SSF158472">
    <property type="entry name" value="HAMP domain-like"/>
    <property type="match status" value="1"/>
</dbReference>
<dbReference type="CDD" id="cd06225">
    <property type="entry name" value="HAMP"/>
    <property type="match status" value="1"/>
</dbReference>
<dbReference type="InterPro" id="IPR001932">
    <property type="entry name" value="PPM-type_phosphatase-like_dom"/>
</dbReference>
<evidence type="ECO:0000259" key="3">
    <source>
        <dbReference type="PROSITE" id="PS50885"/>
    </source>
</evidence>
<dbReference type="CDD" id="cd18773">
    <property type="entry name" value="PDC1_HK_sensor"/>
    <property type="match status" value="1"/>
</dbReference>
<dbReference type="STRING" id="596151.DesfrDRAFT_2054"/>
<dbReference type="PANTHER" id="PTHR43156:SF2">
    <property type="entry name" value="STAGE II SPORULATION PROTEIN E"/>
    <property type="match status" value="1"/>
</dbReference>
<dbReference type="GO" id="GO:0016791">
    <property type="term" value="F:phosphatase activity"/>
    <property type="evidence" value="ECO:0007669"/>
    <property type="project" value="TreeGrafter"/>
</dbReference>
<dbReference type="GO" id="GO:0007165">
    <property type="term" value="P:signal transduction"/>
    <property type="evidence" value="ECO:0007669"/>
    <property type="project" value="InterPro"/>
</dbReference>
<dbReference type="SMART" id="SM00304">
    <property type="entry name" value="HAMP"/>
    <property type="match status" value="1"/>
</dbReference>
<evidence type="ECO:0000256" key="2">
    <source>
        <dbReference type="SAM" id="Phobius"/>
    </source>
</evidence>
<dbReference type="PANTHER" id="PTHR43156">
    <property type="entry name" value="STAGE II SPORULATION PROTEIN E-RELATED"/>
    <property type="match status" value="1"/>
</dbReference>
<keyword evidence="2" id="KW-0812">Transmembrane</keyword>
<accession>E1JWQ5</accession>
<keyword evidence="1" id="KW-0378">Hydrolase</keyword>
<dbReference type="Pfam" id="PF07228">
    <property type="entry name" value="SpoIIE"/>
    <property type="match status" value="1"/>
</dbReference>
<dbReference type="SUPFAM" id="SSF81606">
    <property type="entry name" value="PP2C-like"/>
    <property type="match status" value="1"/>
</dbReference>
<dbReference type="SMART" id="SM00331">
    <property type="entry name" value="PP2C_SIG"/>
    <property type="match status" value="1"/>
</dbReference>
<evidence type="ECO:0000256" key="1">
    <source>
        <dbReference type="ARBA" id="ARBA00022801"/>
    </source>
</evidence>
<dbReference type="Gene3D" id="3.60.40.10">
    <property type="entry name" value="PPM-type phosphatase domain"/>
    <property type="match status" value="1"/>
</dbReference>
<keyword evidence="2" id="KW-1133">Transmembrane helix</keyword>
<dbReference type="AlphaFoldDB" id="E1JWQ5"/>
<dbReference type="Pfam" id="PF00672">
    <property type="entry name" value="HAMP"/>
    <property type="match status" value="1"/>
</dbReference>
<gene>
    <name evidence="4" type="ORF">DesfrDRAFT_2054</name>
</gene>
<feature type="transmembrane region" description="Helical" evidence="2">
    <location>
        <begin position="7"/>
        <end position="27"/>
    </location>
</feature>
<proteinExistence type="predicted"/>
<dbReference type="PROSITE" id="PS50885">
    <property type="entry name" value="HAMP"/>
    <property type="match status" value="1"/>
</dbReference>
<dbReference type="eggNOG" id="COG2972">
    <property type="taxonomic scope" value="Bacteria"/>
</dbReference>